<feature type="compositionally biased region" description="Acidic residues" evidence="1">
    <location>
        <begin position="26"/>
        <end position="41"/>
    </location>
</feature>
<feature type="region of interest" description="Disordered" evidence="1">
    <location>
        <begin position="1"/>
        <end position="42"/>
    </location>
</feature>
<evidence type="ECO:0000256" key="1">
    <source>
        <dbReference type="SAM" id="MobiDB-lite"/>
    </source>
</evidence>
<feature type="region of interest" description="Disordered" evidence="1">
    <location>
        <begin position="162"/>
        <end position="188"/>
    </location>
</feature>
<proteinExistence type="predicted"/>
<name>A0A8T1U1Q7_9STRA</name>
<dbReference type="EMBL" id="JAENGZ010000906">
    <property type="protein sequence ID" value="KAG6952590.1"/>
    <property type="molecule type" value="Genomic_DNA"/>
</dbReference>
<evidence type="ECO:0000313" key="3">
    <source>
        <dbReference type="Proteomes" id="UP000688947"/>
    </source>
</evidence>
<dbReference type="AlphaFoldDB" id="A0A8T1U1Q7"/>
<dbReference type="Proteomes" id="UP000688947">
    <property type="component" value="Unassembled WGS sequence"/>
</dbReference>
<accession>A0A8T1U1Q7</accession>
<comment type="caution">
    <text evidence="2">The sequence shown here is derived from an EMBL/GenBank/DDBJ whole genome shotgun (WGS) entry which is preliminary data.</text>
</comment>
<gene>
    <name evidence="2" type="ORF">JG687_00012917</name>
</gene>
<reference evidence="2" key="1">
    <citation type="submission" date="2021-01" db="EMBL/GenBank/DDBJ databases">
        <title>Phytophthora aleatoria, a newly-described species from Pinus radiata is distinct from Phytophthora cactorum isolates based on comparative genomics.</title>
        <authorList>
            <person name="Mcdougal R."/>
            <person name="Panda P."/>
            <person name="Williams N."/>
            <person name="Studholme D.J."/>
        </authorList>
    </citation>
    <scope>NUCLEOTIDE SEQUENCE</scope>
    <source>
        <strain evidence="2">NZFS 3830</strain>
    </source>
</reference>
<sequence length="244" mass="27436">MSTKTTSRRPLPNAQGKTYFQGSPPEETDTDNEIGAGEEDTEAKCRASCQGKRGKDERLLNCSVERLLMQRREMRSHWKRQGRNWRRFLQQRRGSGRRRPWPCRHKYHRRGTTYIHALMLYAMQVHTPSYNIDPSCFIQHDELPACLRCYPYCEKGPTKPAATLQVSSPQDSPAISAPPPNPALSAASPEQDGYVIAGHGDRVSISFLFYCGVAGSANYARLHDPTYNSAQTPTNGAPPPPPHR</sequence>
<organism evidence="2 3">
    <name type="scientific">Phytophthora cactorum</name>
    <dbReference type="NCBI Taxonomy" id="29920"/>
    <lineage>
        <taxon>Eukaryota</taxon>
        <taxon>Sar</taxon>
        <taxon>Stramenopiles</taxon>
        <taxon>Oomycota</taxon>
        <taxon>Peronosporomycetes</taxon>
        <taxon>Peronosporales</taxon>
        <taxon>Peronosporaceae</taxon>
        <taxon>Phytophthora</taxon>
    </lineage>
</organism>
<evidence type="ECO:0000313" key="2">
    <source>
        <dbReference type="EMBL" id="KAG6952590.1"/>
    </source>
</evidence>
<protein>
    <submittedName>
        <fullName evidence="2">Uncharacterized protein</fullName>
    </submittedName>
</protein>